<protein>
    <recommendedName>
        <fullName evidence="7">Tetratricopeptide repeat domain protein</fullName>
    </recommendedName>
</protein>
<feature type="compositionally biased region" description="Basic and acidic residues" evidence="3">
    <location>
        <begin position="290"/>
        <end position="301"/>
    </location>
</feature>
<dbReference type="RefSeq" id="WP_206717506.1">
    <property type="nucleotide sequence ID" value="NZ_CP071091.1"/>
</dbReference>
<evidence type="ECO:0000256" key="4">
    <source>
        <dbReference type="SAM" id="SignalP"/>
    </source>
</evidence>
<evidence type="ECO:0000256" key="1">
    <source>
        <dbReference type="PROSITE-ProRule" id="PRU00339"/>
    </source>
</evidence>
<keyword evidence="6" id="KW-1185">Reference proteome</keyword>
<reference evidence="5 6" key="1">
    <citation type="submission" date="2021-02" db="EMBL/GenBank/DDBJ databases">
        <title>De Novo genome assembly of isolated myxobacteria.</title>
        <authorList>
            <person name="Stevens D.C."/>
        </authorList>
    </citation>
    <scope>NUCLEOTIDE SEQUENCE [LARGE SCALE GENOMIC DNA]</scope>
    <source>
        <strain evidence="5 6">SCHIC003</strain>
    </source>
</reference>
<keyword evidence="4" id="KW-0732">Signal</keyword>
<dbReference type="SUPFAM" id="SSF48452">
    <property type="entry name" value="TPR-like"/>
    <property type="match status" value="1"/>
</dbReference>
<dbReference type="EMBL" id="CP071091">
    <property type="protein sequence ID" value="QSQ15816.1"/>
    <property type="molecule type" value="Genomic_DNA"/>
</dbReference>
<evidence type="ECO:0000313" key="5">
    <source>
        <dbReference type="EMBL" id="QSQ15816.1"/>
    </source>
</evidence>
<evidence type="ECO:0000256" key="3">
    <source>
        <dbReference type="SAM" id="MobiDB-lite"/>
    </source>
</evidence>
<sequence length="340" mass="37755">MNRGLALIILCLVLWHPTVSLAQDVAGDPEVAALRASFDYGKYAEVLDRAGARIDRGGLSEDELVELHKLAGLAAFNLGRTDEASRHLRALLRLDPDFSLDPFVVPPPAVAFMEGIKGEMGNELEFLRQERRLRQEREKAEAERRERERVEAEVLRRRAEELAGQVTVRTVEKRNFLVNFVPFGAGQFQQGRNSLGIVFAATEGALAVTSIISYFAYESLFEERTIELDNVLDEDGKASITVRFIPTNRERQRDTWQLLKLASAAGFYTIYALGVVDALYHHEDEVVRTSVETREAPEGDSPRAGVSLTAPRRARIPRPAATVGLYPTDGGLGAAFTLSF</sequence>
<keyword evidence="1" id="KW-0802">TPR repeat</keyword>
<gene>
    <name evidence="5" type="ORF">JY572_07100</name>
</gene>
<keyword evidence="2" id="KW-0175">Coiled coil</keyword>
<evidence type="ECO:0008006" key="7">
    <source>
        <dbReference type="Google" id="ProtNLM"/>
    </source>
</evidence>
<organism evidence="5 6">
    <name type="scientific">Myxococcus landrumensis</name>
    <dbReference type="NCBI Taxonomy" id="2813577"/>
    <lineage>
        <taxon>Bacteria</taxon>
        <taxon>Pseudomonadati</taxon>
        <taxon>Myxococcota</taxon>
        <taxon>Myxococcia</taxon>
        <taxon>Myxococcales</taxon>
        <taxon>Cystobacterineae</taxon>
        <taxon>Myxococcaceae</taxon>
        <taxon>Myxococcus</taxon>
    </lineage>
</organism>
<dbReference type="InterPro" id="IPR019734">
    <property type="entry name" value="TPR_rpt"/>
</dbReference>
<evidence type="ECO:0000256" key="2">
    <source>
        <dbReference type="SAM" id="Coils"/>
    </source>
</evidence>
<evidence type="ECO:0000313" key="6">
    <source>
        <dbReference type="Proteomes" id="UP000663090"/>
    </source>
</evidence>
<feature type="region of interest" description="Disordered" evidence="3">
    <location>
        <begin position="290"/>
        <end position="311"/>
    </location>
</feature>
<accession>A0ABX7NBE3</accession>
<feature type="chain" id="PRO_5047073915" description="Tetratricopeptide repeat domain protein" evidence="4">
    <location>
        <begin position="23"/>
        <end position="340"/>
    </location>
</feature>
<feature type="signal peptide" evidence="4">
    <location>
        <begin position="1"/>
        <end position="22"/>
    </location>
</feature>
<proteinExistence type="predicted"/>
<dbReference type="Proteomes" id="UP000663090">
    <property type="component" value="Chromosome"/>
</dbReference>
<name>A0ABX7NBE3_9BACT</name>
<feature type="repeat" description="TPR" evidence="1">
    <location>
        <begin position="65"/>
        <end position="98"/>
    </location>
</feature>
<feature type="coiled-coil region" evidence="2">
    <location>
        <begin position="123"/>
        <end position="165"/>
    </location>
</feature>
<dbReference type="InterPro" id="IPR011990">
    <property type="entry name" value="TPR-like_helical_dom_sf"/>
</dbReference>
<dbReference type="PROSITE" id="PS50005">
    <property type="entry name" value="TPR"/>
    <property type="match status" value="1"/>
</dbReference>